<keyword evidence="1" id="KW-0677">Repeat</keyword>
<keyword evidence="6" id="KW-1185">Reference proteome</keyword>
<feature type="compositionally biased region" description="Low complexity" evidence="4">
    <location>
        <begin position="19"/>
        <end position="41"/>
    </location>
</feature>
<dbReference type="PROSITE" id="PS50297">
    <property type="entry name" value="ANK_REP_REGION"/>
    <property type="match status" value="1"/>
</dbReference>
<feature type="compositionally biased region" description="Low complexity" evidence="4">
    <location>
        <begin position="125"/>
        <end position="134"/>
    </location>
</feature>
<feature type="region of interest" description="Disordered" evidence="4">
    <location>
        <begin position="1"/>
        <end position="70"/>
    </location>
</feature>
<organism evidence="5 6">
    <name type="scientific">Prorocentrum cordatum</name>
    <dbReference type="NCBI Taxonomy" id="2364126"/>
    <lineage>
        <taxon>Eukaryota</taxon>
        <taxon>Sar</taxon>
        <taxon>Alveolata</taxon>
        <taxon>Dinophyceae</taxon>
        <taxon>Prorocentrales</taxon>
        <taxon>Prorocentraceae</taxon>
        <taxon>Prorocentrum</taxon>
    </lineage>
</organism>
<comment type="caution">
    <text evidence="5">The sequence shown here is derived from an EMBL/GenBank/DDBJ whole genome shotgun (WGS) entry which is preliminary data.</text>
</comment>
<dbReference type="EMBL" id="CAUYUJ010014583">
    <property type="protein sequence ID" value="CAK0843500.1"/>
    <property type="molecule type" value="Genomic_DNA"/>
</dbReference>
<sequence length="574" mass="61275">SSCALCQRRASLTETSGTSAKPSTARPARSSSPLRAQAASARGGGLGTPGPKASRPPAAQMPPGARRPLGSPAGWFAVGILWATARRAQDRAARRPQQPAPRPGCWASASWWSSTASWRARRWSGRAASSPGAPRSRRRPWCSTPARRATCPPRQTRPSSRRCWRRSAPTPMRTCIPCPMAPTRIRLRGDISSTVGLCAATSMSTPTLSGCKSTRTQNSQDGASQRRSDLHDEKDVEGGVLEAYKCPPTENCRSLVMQDAYRPFAKEDAVLEIAEEASYKRGRVVFFLASTPHAVSELKKGNRDVLFVWIGCYPTLRSVGDGDVGLVTKLLEERADVNSGFSRGMTPLHFAVAGGHKPVTELLLEKRANPNAEEYYLLRSPVFAAAESGSANVVDKLVEFGADICLSNAKGVTPLQQAVSAGHDAVREADLDLEVQRAGCPRLFMDVTVRYAVPGDAAALEAAAQHDGSVNAAAETDKRRRYPAGGRCPWPLLPLASETGGRLGKAALQHLRQLARNQAQLVDEDRAEAVASALTQRWGAELSVALHRATARQLRSAPGGDCAARAAEVGAAAG</sequence>
<dbReference type="InterPro" id="IPR002110">
    <property type="entry name" value="Ankyrin_rpt"/>
</dbReference>
<name>A0ABN9TEH2_9DINO</name>
<evidence type="ECO:0000313" key="6">
    <source>
        <dbReference type="Proteomes" id="UP001189429"/>
    </source>
</evidence>
<evidence type="ECO:0000256" key="2">
    <source>
        <dbReference type="ARBA" id="ARBA00023043"/>
    </source>
</evidence>
<dbReference type="Proteomes" id="UP001189429">
    <property type="component" value="Unassembled WGS sequence"/>
</dbReference>
<dbReference type="InterPro" id="IPR050776">
    <property type="entry name" value="Ank_Repeat/CDKN_Inhibitor"/>
</dbReference>
<accession>A0ABN9TEH2</accession>
<evidence type="ECO:0000313" key="5">
    <source>
        <dbReference type="EMBL" id="CAK0843500.1"/>
    </source>
</evidence>
<dbReference type="Gene3D" id="1.25.40.20">
    <property type="entry name" value="Ankyrin repeat-containing domain"/>
    <property type="match status" value="1"/>
</dbReference>
<feature type="compositionally biased region" description="Polar residues" evidence="4">
    <location>
        <begin position="204"/>
        <end position="223"/>
    </location>
</feature>
<gene>
    <name evidence="5" type="ORF">PCOR1329_LOCUS37838</name>
</gene>
<dbReference type="PROSITE" id="PS50088">
    <property type="entry name" value="ANK_REPEAT"/>
    <property type="match status" value="2"/>
</dbReference>
<feature type="repeat" description="ANK" evidence="3">
    <location>
        <begin position="343"/>
        <end position="375"/>
    </location>
</feature>
<evidence type="ECO:0000256" key="3">
    <source>
        <dbReference type="PROSITE-ProRule" id="PRU00023"/>
    </source>
</evidence>
<dbReference type="SMART" id="SM00248">
    <property type="entry name" value="ANK"/>
    <property type="match status" value="3"/>
</dbReference>
<dbReference type="Pfam" id="PF12796">
    <property type="entry name" value="Ank_2"/>
    <property type="match status" value="1"/>
</dbReference>
<dbReference type="SUPFAM" id="SSF48403">
    <property type="entry name" value="Ankyrin repeat"/>
    <property type="match status" value="1"/>
</dbReference>
<feature type="compositionally biased region" description="Basic and acidic residues" evidence="4">
    <location>
        <begin position="224"/>
        <end position="234"/>
    </location>
</feature>
<feature type="non-terminal residue" evidence="5">
    <location>
        <position position="1"/>
    </location>
</feature>
<feature type="compositionally biased region" description="Polar residues" evidence="4">
    <location>
        <begin position="1"/>
        <end position="18"/>
    </location>
</feature>
<protein>
    <recommendedName>
        <fullName evidence="7">ANK_REP_REGION domain-containing protein</fullName>
    </recommendedName>
</protein>
<evidence type="ECO:0008006" key="7">
    <source>
        <dbReference type="Google" id="ProtNLM"/>
    </source>
</evidence>
<evidence type="ECO:0000256" key="4">
    <source>
        <dbReference type="SAM" id="MobiDB-lite"/>
    </source>
</evidence>
<evidence type="ECO:0000256" key="1">
    <source>
        <dbReference type="ARBA" id="ARBA00022737"/>
    </source>
</evidence>
<reference evidence="5" key="1">
    <citation type="submission" date="2023-10" db="EMBL/GenBank/DDBJ databases">
        <authorList>
            <person name="Chen Y."/>
            <person name="Shah S."/>
            <person name="Dougan E. K."/>
            <person name="Thang M."/>
            <person name="Chan C."/>
        </authorList>
    </citation>
    <scope>NUCLEOTIDE SEQUENCE [LARGE SCALE GENOMIC DNA]</scope>
</reference>
<dbReference type="PANTHER" id="PTHR24201">
    <property type="entry name" value="ANK_REP_REGION DOMAIN-CONTAINING PROTEIN"/>
    <property type="match status" value="1"/>
</dbReference>
<feature type="region of interest" description="Disordered" evidence="4">
    <location>
        <begin position="122"/>
        <end position="165"/>
    </location>
</feature>
<keyword evidence="2 3" id="KW-0040">ANK repeat</keyword>
<feature type="region of interest" description="Disordered" evidence="4">
    <location>
        <begin position="204"/>
        <end position="234"/>
    </location>
</feature>
<feature type="repeat" description="ANK" evidence="3">
    <location>
        <begin position="377"/>
        <end position="409"/>
    </location>
</feature>
<dbReference type="InterPro" id="IPR036770">
    <property type="entry name" value="Ankyrin_rpt-contain_sf"/>
</dbReference>
<dbReference type="PRINTS" id="PR01415">
    <property type="entry name" value="ANKYRIN"/>
</dbReference>
<proteinExistence type="predicted"/>